<dbReference type="Pfam" id="PF01569">
    <property type="entry name" value="PAP2"/>
    <property type="match status" value="1"/>
</dbReference>
<evidence type="ECO:0000256" key="6">
    <source>
        <dbReference type="SAM" id="MobiDB-lite"/>
    </source>
</evidence>
<dbReference type="InterPro" id="IPR000326">
    <property type="entry name" value="PAP2/HPO"/>
</dbReference>
<evidence type="ECO:0000256" key="4">
    <source>
        <dbReference type="ARBA" id="ARBA00022989"/>
    </source>
</evidence>
<evidence type="ECO:0000313" key="9">
    <source>
        <dbReference type="EMBL" id="CAE4668337.1"/>
    </source>
</evidence>
<dbReference type="EMBL" id="HBNS01060897">
    <property type="protein sequence ID" value="CAE4668337.1"/>
    <property type="molecule type" value="Transcribed_RNA"/>
</dbReference>
<dbReference type="PANTHER" id="PTHR10165">
    <property type="entry name" value="LIPID PHOSPHATE PHOSPHATASE"/>
    <property type="match status" value="1"/>
</dbReference>
<dbReference type="GO" id="GO:0016020">
    <property type="term" value="C:membrane"/>
    <property type="evidence" value="ECO:0007669"/>
    <property type="project" value="UniProtKB-SubCell"/>
</dbReference>
<keyword evidence="3 7" id="KW-0812">Transmembrane</keyword>
<proteinExistence type="inferred from homology"/>
<dbReference type="PANTHER" id="PTHR10165:SF35">
    <property type="entry name" value="RE23632P"/>
    <property type="match status" value="1"/>
</dbReference>
<feature type="transmembrane region" description="Helical" evidence="7">
    <location>
        <begin position="125"/>
        <end position="145"/>
    </location>
</feature>
<feature type="transmembrane region" description="Helical" evidence="7">
    <location>
        <begin position="228"/>
        <end position="250"/>
    </location>
</feature>
<gene>
    <name evidence="9" type="ORF">DBRI00130_LOCUS43875</name>
</gene>
<reference evidence="9" key="1">
    <citation type="submission" date="2021-01" db="EMBL/GenBank/DDBJ databases">
        <authorList>
            <person name="Corre E."/>
            <person name="Pelletier E."/>
            <person name="Niang G."/>
            <person name="Scheremetjew M."/>
            <person name="Finn R."/>
            <person name="Kale V."/>
            <person name="Holt S."/>
            <person name="Cochrane G."/>
            <person name="Meng A."/>
            <person name="Brown T."/>
            <person name="Cohen L."/>
        </authorList>
    </citation>
    <scope>NUCLEOTIDE SEQUENCE</scope>
    <source>
        <strain evidence="9">GSO104</strain>
    </source>
</reference>
<evidence type="ECO:0000256" key="2">
    <source>
        <dbReference type="ARBA" id="ARBA00008816"/>
    </source>
</evidence>
<dbReference type="GO" id="GO:0008195">
    <property type="term" value="F:phosphatidate phosphatase activity"/>
    <property type="evidence" value="ECO:0007669"/>
    <property type="project" value="TreeGrafter"/>
</dbReference>
<feature type="transmembrane region" description="Helical" evidence="7">
    <location>
        <begin position="302"/>
        <end position="325"/>
    </location>
</feature>
<protein>
    <recommendedName>
        <fullName evidence="8">Phosphatidic acid phosphatase type 2/haloperoxidase domain-containing protein</fullName>
    </recommendedName>
</protein>
<dbReference type="GO" id="GO:0006644">
    <property type="term" value="P:phospholipid metabolic process"/>
    <property type="evidence" value="ECO:0007669"/>
    <property type="project" value="InterPro"/>
</dbReference>
<feature type="domain" description="Phosphatidic acid phosphatase type 2/haloperoxidase" evidence="8">
    <location>
        <begin position="165"/>
        <end position="317"/>
    </location>
</feature>
<feature type="region of interest" description="Disordered" evidence="6">
    <location>
        <begin position="1"/>
        <end position="32"/>
    </location>
</feature>
<feature type="transmembrane region" description="Helical" evidence="7">
    <location>
        <begin position="61"/>
        <end position="83"/>
    </location>
</feature>
<comment type="similarity">
    <text evidence="2">Belongs to the PA-phosphatase related phosphoesterase family.</text>
</comment>
<dbReference type="InterPro" id="IPR043216">
    <property type="entry name" value="PAP-like"/>
</dbReference>
<feature type="transmembrane region" description="Helical" evidence="7">
    <location>
        <begin position="166"/>
        <end position="187"/>
    </location>
</feature>
<organism evidence="9">
    <name type="scientific">Ditylum brightwellii</name>
    <dbReference type="NCBI Taxonomy" id="49249"/>
    <lineage>
        <taxon>Eukaryota</taxon>
        <taxon>Sar</taxon>
        <taxon>Stramenopiles</taxon>
        <taxon>Ochrophyta</taxon>
        <taxon>Bacillariophyta</taxon>
        <taxon>Mediophyceae</taxon>
        <taxon>Lithodesmiophycidae</taxon>
        <taxon>Lithodesmiales</taxon>
        <taxon>Lithodesmiaceae</taxon>
        <taxon>Ditylum</taxon>
    </lineage>
</organism>
<dbReference type="GO" id="GO:0046839">
    <property type="term" value="P:phospholipid dephosphorylation"/>
    <property type="evidence" value="ECO:0007669"/>
    <property type="project" value="TreeGrafter"/>
</dbReference>
<keyword evidence="5 7" id="KW-0472">Membrane</keyword>
<dbReference type="SUPFAM" id="SSF48317">
    <property type="entry name" value="Acid phosphatase/Vanadium-dependent haloperoxidase"/>
    <property type="match status" value="1"/>
</dbReference>
<name>A0A7S4WJU1_9STRA</name>
<evidence type="ECO:0000256" key="1">
    <source>
        <dbReference type="ARBA" id="ARBA00004141"/>
    </source>
</evidence>
<dbReference type="Gene3D" id="1.20.144.10">
    <property type="entry name" value="Phosphatidic acid phosphatase type 2/haloperoxidase"/>
    <property type="match status" value="1"/>
</dbReference>
<dbReference type="AlphaFoldDB" id="A0A7S4WJU1"/>
<feature type="compositionally biased region" description="Polar residues" evidence="6">
    <location>
        <begin position="1"/>
        <end position="15"/>
    </location>
</feature>
<evidence type="ECO:0000259" key="8">
    <source>
        <dbReference type="SMART" id="SM00014"/>
    </source>
</evidence>
<feature type="transmembrane region" description="Helical" evidence="7">
    <location>
        <begin position="271"/>
        <end position="290"/>
    </location>
</feature>
<dbReference type="InterPro" id="IPR036938">
    <property type="entry name" value="PAP2/HPO_sf"/>
</dbReference>
<keyword evidence="4 7" id="KW-1133">Transmembrane helix</keyword>
<evidence type="ECO:0000256" key="3">
    <source>
        <dbReference type="ARBA" id="ARBA00022692"/>
    </source>
</evidence>
<dbReference type="SMART" id="SM00014">
    <property type="entry name" value="acidPPc"/>
    <property type="match status" value="1"/>
</dbReference>
<comment type="subcellular location">
    <subcellularLocation>
        <location evidence="1">Membrane</location>
        <topology evidence="1">Multi-pass membrane protein</topology>
    </subcellularLocation>
</comment>
<sequence length="343" mass="37732">MINSGSSNSLRNRQASLPIEGPNDDEEHVDSTSELLGHDLSITLKSATNSSDNSKEENIPIFGHVMLSCLFLLGGTSIVPLSAAAKDEAWRTENIPYQTIAAGDVILNFELNHPLVHPPTVDSNMLIGTSVIVPFLIVLCINLFSMLEWKRTHLAKKHRLELRSSLCALFTSLGLSETITCILKVYVSRHRPNFYALCGFDVETLECAAPSLEDIHEATLSFPSGHSSLSFCGMTYLVLFFLGRVVRITSRTTLTLPLLRKEIQLESYKQILGALSCIVPWSYALFVATSRIVDKWHHPSDVIVGSLLGIVCAIIGYHIFFYSVLSANGKVGMPLSLQSLLTV</sequence>
<evidence type="ECO:0000256" key="7">
    <source>
        <dbReference type="SAM" id="Phobius"/>
    </source>
</evidence>
<accession>A0A7S4WJU1</accession>
<evidence type="ECO:0000256" key="5">
    <source>
        <dbReference type="ARBA" id="ARBA00023136"/>
    </source>
</evidence>